<name>A0ABR2K9X4_9EUKA</name>
<feature type="compositionally biased region" description="Basic residues" evidence="2">
    <location>
        <begin position="252"/>
        <end position="262"/>
    </location>
</feature>
<evidence type="ECO:0000313" key="4">
    <source>
        <dbReference type="Proteomes" id="UP001470230"/>
    </source>
</evidence>
<feature type="coiled-coil region" evidence="1">
    <location>
        <begin position="84"/>
        <end position="111"/>
    </location>
</feature>
<evidence type="ECO:0000256" key="2">
    <source>
        <dbReference type="SAM" id="MobiDB-lite"/>
    </source>
</evidence>
<keyword evidence="4" id="KW-1185">Reference proteome</keyword>
<organism evidence="3 4">
    <name type="scientific">Tritrichomonas musculus</name>
    <dbReference type="NCBI Taxonomy" id="1915356"/>
    <lineage>
        <taxon>Eukaryota</taxon>
        <taxon>Metamonada</taxon>
        <taxon>Parabasalia</taxon>
        <taxon>Tritrichomonadida</taxon>
        <taxon>Tritrichomonadidae</taxon>
        <taxon>Tritrichomonas</taxon>
    </lineage>
</organism>
<dbReference type="EMBL" id="JAPFFF010000006">
    <property type="protein sequence ID" value="KAK8887884.1"/>
    <property type="molecule type" value="Genomic_DNA"/>
</dbReference>
<protein>
    <recommendedName>
        <fullName evidence="5">C2H2-type domain-containing protein</fullName>
    </recommendedName>
</protein>
<evidence type="ECO:0000313" key="3">
    <source>
        <dbReference type="EMBL" id="KAK8887884.1"/>
    </source>
</evidence>
<reference evidence="3 4" key="1">
    <citation type="submission" date="2024-04" db="EMBL/GenBank/DDBJ databases">
        <title>Tritrichomonas musculus Genome.</title>
        <authorList>
            <person name="Alves-Ferreira E."/>
            <person name="Grigg M."/>
            <person name="Lorenzi H."/>
            <person name="Galac M."/>
        </authorList>
    </citation>
    <scope>NUCLEOTIDE SEQUENCE [LARGE SCALE GENOMIC DNA]</scope>
    <source>
        <strain evidence="3 4">EAF2021</strain>
    </source>
</reference>
<feature type="region of interest" description="Disordered" evidence="2">
    <location>
        <begin position="158"/>
        <end position="177"/>
    </location>
</feature>
<feature type="compositionally biased region" description="Polar residues" evidence="2">
    <location>
        <begin position="158"/>
        <end position="172"/>
    </location>
</feature>
<sequence length="316" mass="36252">MSNPDFNFFSAYFSSTADMRNSFDWEISDAIDINSIYFSKRNKPFLRFLKTFRDAKIFSGGSPEQITHLLHVLQQSIRYFASDHERMRETINAREAKINSLNNQIRNLQSRSGNSAGRDIYFCPVCMIGLDSYHAVDAHIETQHPTIAEKWKEIRHPSISQSKSNIPTSTASYVDPGTKKITQDDVLNVVGQKMHQKLQDNSLTYQDLKNEMNVRFQELADILNANDYSYSNYYTIPNTSSSNREETQQTVQKKRRRRKSHSRTPSESSANQQSNTQISSSRKSNDLFSESGTYSYSTVNSEPKSKATNSLDYSYS</sequence>
<dbReference type="Proteomes" id="UP001470230">
    <property type="component" value="Unassembled WGS sequence"/>
</dbReference>
<feature type="region of interest" description="Disordered" evidence="2">
    <location>
        <begin position="235"/>
        <end position="316"/>
    </location>
</feature>
<accession>A0ABR2K9X4</accession>
<proteinExistence type="predicted"/>
<comment type="caution">
    <text evidence="3">The sequence shown here is derived from an EMBL/GenBank/DDBJ whole genome shotgun (WGS) entry which is preliminary data.</text>
</comment>
<feature type="compositionally biased region" description="Polar residues" evidence="2">
    <location>
        <begin position="263"/>
        <end position="316"/>
    </location>
</feature>
<gene>
    <name evidence="3" type="ORF">M9Y10_038943</name>
</gene>
<keyword evidence="1" id="KW-0175">Coiled coil</keyword>
<evidence type="ECO:0000256" key="1">
    <source>
        <dbReference type="SAM" id="Coils"/>
    </source>
</evidence>
<evidence type="ECO:0008006" key="5">
    <source>
        <dbReference type="Google" id="ProtNLM"/>
    </source>
</evidence>